<name>A0A8H6HMT0_9AGAR</name>
<reference evidence="1 2" key="1">
    <citation type="submission" date="2020-07" db="EMBL/GenBank/DDBJ databases">
        <title>Comparative genomics of pyrophilous fungi reveals a link between fire events and developmental genes.</title>
        <authorList>
            <consortium name="DOE Joint Genome Institute"/>
            <person name="Steindorff A.S."/>
            <person name="Carver A."/>
            <person name="Calhoun S."/>
            <person name="Stillman K."/>
            <person name="Liu H."/>
            <person name="Lipzen A."/>
            <person name="Pangilinan J."/>
            <person name="Labutti K."/>
            <person name="Bruns T.D."/>
            <person name="Grigoriev I.V."/>
        </authorList>
    </citation>
    <scope>NUCLEOTIDE SEQUENCE [LARGE SCALE GENOMIC DNA]</scope>
    <source>
        <strain evidence="1 2">CBS 144469</strain>
    </source>
</reference>
<evidence type="ECO:0000313" key="1">
    <source>
        <dbReference type="EMBL" id="KAF6748658.1"/>
    </source>
</evidence>
<dbReference type="EMBL" id="JACGCI010000069">
    <property type="protein sequence ID" value="KAF6748658.1"/>
    <property type="molecule type" value="Genomic_DNA"/>
</dbReference>
<organism evidence="1 2">
    <name type="scientific">Ephemerocybe angulata</name>
    <dbReference type="NCBI Taxonomy" id="980116"/>
    <lineage>
        <taxon>Eukaryota</taxon>
        <taxon>Fungi</taxon>
        <taxon>Dikarya</taxon>
        <taxon>Basidiomycota</taxon>
        <taxon>Agaricomycotina</taxon>
        <taxon>Agaricomycetes</taxon>
        <taxon>Agaricomycetidae</taxon>
        <taxon>Agaricales</taxon>
        <taxon>Agaricineae</taxon>
        <taxon>Psathyrellaceae</taxon>
        <taxon>Ephemerocybe</taxon>
    </lineage>
</organism>
<accession>A0A8H6HMT0</accession>
<keyword evidence="2" id="KW-1185">Reference proteome</keyword>
<evidence type="ECO:0000313" key="2">
    <source>
        <dbReference type="Proteomes" id="UP000521943"/>
    </source>
</evidence>
<proteinExistence type="predicted"/>
<gene>
    <name evidence="1" type="ORF">DFP72DRAFT_1074010</name>
</gene>
<dbReference type="Proteomes" id="UP000521943">
    <property type="component" value="Unassembled WGS sequence"/>
</dbReference>
<protein>
    <submittedName>
        <fullName evidence="1">Uncharacterized protein</fullName>
    </submittedName>
</protein>
<sequence>MLTVVREACQNVKGGLVDIASEFNENLRYIQHWCTCLASLETTSDGLQIGAIRHVVTTTLISLATIDPSFVLEGRALYAGVVGCWSFLDAESQSVPVIPDLTYSPGCTTTRLMEICLHHRGAYEVLSEEVNNYSIHRRHLFGAASLRLQAIPTSIKHRRQITAAVYDINVILQLFTVVCPVKVKWSYFIEEKAVFHLFTALSHLATLPSINTNELINVANTSHRAIQWLMASPVAIATTLRHAIEGGVLTVVSTTIGAVGAAPLNREYLFALDDYLVLACHTSYRPILRAMDKVVKTL</sequence>
<dbReference type="AlphaFoldDB" id="A0A8H6HMT0"/>
<comment type="caution">
    <text evidence="1">The sequence shown here is derived from an EMBL/GenBank/DDBJ whole genome shotgun (WGS) entry which is preliminary data.</text>
</comment>